<sequence>MIIGQKGVKYGLTVKGPKTSAASKTLKPSVFEAGDSDDEHDNVEQQIARQQVRKQDDQKVAALHAAALAEDAAVFDYDGHYDAIQEAREEPKRREKKERQSRYIAGLLEKAEERKREQDVLYERQMLKERAAEDHLFGDKERFVTAAYKKKLEEDQRYVANQKRIQADEEANAVEKKGHMGDFYRNLFKSNVAYNGSSRAGEAAQSAASSSHALVASRDGGATERPVPASRGNEVEPAFEPMPSASGERRGALHHVSGSERKIEAEKRQEGPSQDSADETAGSEDEAGKAVGSTAAPAKPSLRDRQKSVAAARERYLARKRKTAEG</sequence>
<dbReference type="AlphaFoldDB" id="A0A1D1ZT88"/>
<reference evidence="5" key="1">
    <citation type="submission" date="2015-08" db="EMBL/GenBank/DDBJ databases">
        <authorList>
            <person name="Babu N.S."/>
            <person name="Beckwith C.J."/>
            <person name="Beseler K.G."/>
            <person name="Brison A."/>
            <person name="Carone J.V."/>
            <person name="Caskin T.P."/>
            <person name="Diamond M."/>
            <person name="Durham M.E."/>
            <person name="Foxe J.M."/>
            <person name="Go M."/>
            <person name="Henderson B.A."/>
            <person name="Jones I.B."/>
            <person name="McGettigan J.A."/>
            <person name="Micheletti S.J."/>
            <person name="Nasrallah M.E."/>
            <person name="Ortiz D."/>
            <person name="Piller C.R."/>
            <person name="Privatt S.R."/>
            <person name="Schneider S.L."/>
            <person name="Sharp S."/>
            <person name="Smith T.C."/>
            <person name="Stanton J.D."/>
            <person name="Ullery H.E."/>
            <person name="Wilson R.J."/>
            <person name="Serrano M.G."/>
            <person name="Buck G."/>
            <person name="Lee V."/>
            <person name="Wang Y."/>
            <person name="Carvalho R."/>
            <person name="Voegtly L."/>
            <person name="Shi R."/>
            <person name="Duckworth R."/>
            <person name="Johnson A."/>
            <person name="Loviza R."/>
            <person name="Walstead R."/>
            <person name="Shah Z."/>
            <person name="Kiflezghi M."/>
            <person name="Wade K."/>
            <person name="Ball S.L."/>
            <person name="Bradley K.W."/>
            <person name="Asai D.J."/>
            <person name="Bowman C.A."/>
            <person name="Russell D.A."/>
            <person name="Pope W.H."/>
            <person name="Jacobs-Sera D."/>
            <person name="Hendrix R.W."/>
            <person name="Hatfull G.F."/>
        </authorList>
    </citation>
    <scope>NUCLEOTIDE SEQUENCE</scope>
</reference>
<feature type="compositionally biased region" description="Basic and acidic residues" evidence="3">
    <location>
        <begin position="301"/>
        <end position="311"/>
    </location>
</feature>
<feature type="compositionally biased region" description="Acidic residues" evidence="3">
    <location>
        <begin position="276"/>
        <end position="285"/>
    </location>
</feature>
<dbReference type="EMBL" id="GDKF01008503">
    <property type="protein sequence ID" value="JAT70119.1"/>
    <property type="molecule type" value="Transcribed_RNA"/>
</dbReference>
<dbReference type="InterPro" id="IPR018612">
    <property type="entry name" value="NSRP1_N"/>
</dbReference>
<comment type="similarity">
    <text evidence="1">Belongs to the NSRP1 family.</text>
</comment>
<name>A0A1D1ZT88_AUXPR</name>
<evidence type="ECO:0000256" key="3">
    <source>
        <dbReference type="SAM" id="MobiDB-lite"/>
    </source>
</evidence>
<feature type="domain" description="Nuclear speckle splicing regulatory protein 1 N-terminal" evidence="4">
    <location>
        <begin position="64"/>
        <end position="176"/>
    </location>
</feature>
<proteinExistence type="inferred from homology"/>
<dbReference type="GO" id="GO:0000381">
    <property type="term" value="P:regulation of alternative mRNA splicing, via spliceosome"/>
    <property type="evidence" value="ECO:0007669"/>
    <property type="project" value="InterPro"/>
</dbReference>
<keyword evidence="2" id="KW-0175">Coiled coil</keyword>
<gene>
    <name evidence="5" type="ORF">g.1482</name>
</gene>
<dbReference type="PANTHER" id="PTHR30060:SF0">
    <property type="entry name" value="COILED-COIL PROTEIN (DUF2040)-RELATED"/>
    <property type="match status" value="1"/>
</dbReference>
<evidence type="ECO:0000256" key="1">
    <source>
        <dbReference type="ARBA" id="ARBA00010126"/>
    </source>
</evidence>
<evidence type="ECO:0000313" key="5">
    <source>
        <dbReference type="EMBL" id="JAT70119.1"/>
    </source>
</evidence>
<dbReference type="Pfam" id="PF09745">
    <property type="entry name" value="NSRP1_N"/>
    <property type="match status" value="1"/>
</dbReference>
<feature type="compositionally biased region" description="Basic and acidic residues" evidence="3">
    <location>
        <begin position="247"/>
        <end position="270"/>
    </location>
</feature>
<evidence type="ECO:0000256" key="2">
    <source>
        <dbReference type="ARBA" id="ARBA00023054"/>
    </source>
</evidence>
<accession>A0A1D1ZT88</accession>
<dbReference type="PANTHER" id="PTHR30060">
    <property type="entry name" value="INNER MEMBRANE PROTEIN"/>
    <property type="match status" value="1"/>
</dbReference>
<evidence type="ECO:0000259" key="4">
    <source>
        <dbReference type="Pfam" id="PF09745"/>
    </source>
</evidence>
<feature type="region of interest" description="Disordered" evidence="3">
    <location>
        <begin position="197"/>
        <end position="311"/>
    </location>
</feature>
<organism evidence="5">
    <name type="scientific">Auxenochlorella protothecoides</name>
    <name type="common">Green microalga</name>
    <name type="synonym">Chlorella protothecoides</name>
    <dbReference type="NCBI Taxonomy" id="3075"/>
    <lineage>
        <taxon>Eukaryota</taxon>
        <taxon>Viridiplantae</taxon>
        <taxon>Chlorophyta</taxon>
        <taxon>core chlorophytes</taxon>
        <taxon>Trebouxiophyceae</taxon>
        <taxon>Chlorellales</taxon>
        <taxon>Chlorellaceae</taxon>
        <taxon>Auxenochlorella</taxon>
    </lineage>
</organism>
<protein>
    <recommendedName>
        <fullName evidence="4">Nuclear speckle splicing regulatory protein 1 N-terminal domain-containing protein</fullName>
    </recommendedName>
</protein>
<feature type="compositionally biased region" description="Low complexity" evidence="3">
    <location>
        <begin position="197"/>
        <end position="217"/>
    </location>
</feature>